<dbReference type="GO" id="GO:0008745">
    <property type="term" value="F:N-acetylmuramoyl-L-alanine amidase activity"/>
    <property type="evidence" value="ECO:0007669"/>
    <property type="project" value="InterPro"/>
</dbReference>
<accession>A0A261FUS2</accession>
<organism evidence="2 3">
    <name type="scientific">Bifidobacterium lemurum</name>
    <dbReference type="NCBI Taxonomy" id="1603886"/>
    <lineage>
        <taxon>Bacteria</taxon>
        <taxon>Bacillati</taxon>
        <taxon>Actinomycetota</taxon>
        <taxon>Actinomycetes</taxon>
        <taxon>Bifidobacteriales</taxon>
        <taxon>Bifidobacteriaceae</taxon>
        <taxon>Bifidobacterium</taxon>
    </lineage>
</organism>
<name>A0A261FUS2_9BIFI</name>
<evidence type="ECO:0000259" key="1">
    <source>
        <dbReference type="SMART" id="SM00644"/>
    </source>
</evidence>
<sequence>MSVIKKAIVSQGSGPLNPSYFCVHSTANPGATAANHVTYWSRNPTIPMAHLVSDWTEAYHTVPYDRLVAHVGNGNSLCEGLEICEATNETDFQRGIQIAAQVVRERLAARGWDTGRLICHDEACRMWGGTDHTDPIPYFTKWGYSWDQFKQLVQGGTDMAITTDEAKQIAAEVWSYQYDPNQPNMYNAVQYEMGGKIWGYDYKKSAPGGNVYNTLVYETQGQLKELKTMVTAQTAAIEALSKSMGADPQQIAKAVQDAVKAKLDALEITVTATDGD</sequence>
<dbReference type="Proteomes" id="UP000216352">
    <property type="component" value="Unassembled WGS sequence"/>
</dbReference>
<dbReference type="AlphaFoldDB" id="A0A261FUS2"/>
<dbReference type="SMART" id="SM00644">
    <property type="entry name" value="Ami_2"/>
    <property type="match status" value="1"/>
</dbReference>
<evidence type="ECO:0000313" key="2">
    <source>
        <dbReference type="EMBL" id="OZG62695.1"/>
    </source>
</evidence>
<proteinExistence type="predicted"/>
<keyword evidence="3" id="KW-1185">Reference proteome</keyword>
<gene>
    <name evidence="2" type="ORF">BLEM_0612</name>
</gene>
<comment type="caution">
    <text evidence="2">The sequence shown here is derived from an EMBL/GenBank/DDBJ whole genome shotgun (WGS) entry which is preliminary data.</text>
</comment>
<dbReference type="Gene3D" id="3.40.80.10">
    <property type="entry name" value="Peptidoglycan recognition protein-like"/>
    <property type="match status" value="1"/>
</dbReference>
<dbReference type="InterPro" id="IPR036505">
    <property type="entry name" value="Amidase/PGRP_sf"/>
</dbReference>
<dbReference type="Pfam" id="PF01510">
    <property type="entry name" value="Amidase_2"/>
    <property type="match status" value="1"/>
</dbReference>
<dbReference type="GO" id="GO:0009253">
    <property type="term" value="P:peptidoglycan catabolic process"/>
    <property type="evidence" value="ECO:0007669"/>
    <property type="project" value="InterPro"/>
</dbReference>
<protein>
    <submittedName>
        <fullName evidence="2">N-acetylmuramoyl-L-alanine amidase</fullName>
    </submittedName>
</protein>
<evidence type="ECO:0000313" key="3">
    <source>
        <dbReference type="Proteomes" id="UP000216352"/>
    </source>
</evidence>
<dbReference type="EMBL" id="MWWX01000004">
    <property type="protein sequence ID" value="OZG62695.1"/>
    <property type="molecule type" value="Genomic_DNA"/>
</dbReference>
<feature type="domain" description="N-acetylmuramoyl-L-alanine amidase" evidence="1">
    <location>
        <begin position="9"/>
        <end position="136"/>
    </location>
</feature>
<dbReference type="InterPro" id="IPR002502">
    <property type="entry name" value="Amidase_domain"/>
</dbReference>
<reference evidence="2 3" key="1">
    <citation type="journal article" date="2017" name="BMC Genomics">
        <title>Comparative genomic and phylogenomic analyses of the Bifidobacteriaceae family.</title>
        <authorList>
            <person name="Lugli G.A."/>
            <person name="Milani C."/>
            <person name="Turroni F."/>
            <person name="Duranti S."/>
            <person name="Mancabelli L."/>
            <person name="Mangifesta M."/>
            <person name="Ferrario C."/>
            <person name="Modesto M."/>
            <person name="Mattarelli P."/>
            <person name="Jiri K."/>
            <person name="van Sinderen D."/>
            <person name="Ventura M."/>
        </authorList>
    </citation>
    <scope>NUCLEOTIDE SEQUENCE [LARGE SCALE GENOMIC DNA]</scope>
    <source>
        <strain evidence="2 3">DSM 28807</strain>
    </source>
</reference>
<dbReference type="SUPFAM" id="SSF55846">
    <property type="entry name" value="N-acetylmuramoyl-L-alanine amidase-like"/>
    <property type="match status" value="1"/>
</dbReference>
<dbReference type="OrthoDB" id="9816557at2"/>
<dbReference type="RefSeq" id="WP_072725762.1">
    <property type="nucleotide sequence ID" value="NZ_BDIS01000016.1"/>
</dbReference>
<dbReference type="STRING" id="1603886.GCA_001895165_01317"/>